<dbReference type="EMBL" id="CP030759">
    <property type="protein sequence ID" value="AXA35426.1"/>
    <property type="molecule type" value="Genomic_DNA"/>
</dbReference>
<dbReference type="Pfam" id="PF01048">
    <property type="entry name" value="PNP_UDP_1"/>
    <property type="match status" value="1"/>
</dbReference>
<dbReference type="GO" id="GO:0003824">
    <property type="term" value="F:catalytic activity"/>
    <property type="evidence" value="ECO:0007669"/>
    <property type="project" value="InterPro"/>
</dbReference>
<reference evidence="2 3" key="1">
    <citation type="submission" date="2018-05" db="EMBL/GenBank/DDBJ databases">
        <title>A metagenomic window into the 2 km-deep terrestrial subsurface aquifer revealed taxonomically and functionally diverse microbial community comprising novel uncultured bacterial lineages.</title>
        <authorList>
            <person name="Kadnikov V.V."/>
            <person name="Mardanov A.V."/>
            <person name="Beletsky A.V."/>
            <person name="Banks D."/>
            <person name="Pimenov N.V."/>
            <person name="Frank Y.A."/>
            <person name="Karnachuk O.V."/>
            <person name="Ravin N.V."/>
        </authorList>
    </citation>
    <scope>NUCLEOTIDE SEQUENCE [LARGE SCALE GENOMIC DNA]</scope>
    <source>
        <strain evidence="2">BY</strain>
    </source>
</reference>
<accession>A0A2Z4Y3D3</accession>
<feature type="domain" description="Nucleoside phosphorylase" evidence="1">
    <location>
        <begin position="41"/>
        <end position="234"/>
    </location>
</feature>
<dbReference type="Proteomes" id="UP000262583">
    <property type="component" value="Chromosome"/>
</dbReference>
<name>A0A2Z4Y3D3_SUMC1</name>
<dbReference type="KEGG" id="schv:BRCON_0649"/>
<protein>
    <recommendedName>
        <fullName evidence="1">Nucleoside phosphorylase domain-containing protein</fullName>
    </recommendedName>
</protein>
<dbReference type="InterPro" id="IPR000845">
    <property type="entry name" value="Nucleoside_phosphorylase_d"/>
</dbReference>
<dbReference type="GO" id="GO:0009116">
    <property type="term" value="P:nucleoside metabolic process"/>
    <property type="evidence" value="ECO:0007669"/>
    <property type="project" value="InterPro"/>
</dbReference>
<evidence type="ECO:0000313" key="3">
    <source>
        <dbReference type="Proteomes" id="UP000262583"/>
    </source>
</evidence>
<proteinExistence type="predicted"/>
<dbReference type="Gene3D" id="3.40.50.1580">
    <property type="entry name" value="Nucleoside phosphorylase domain"/>
    <property type="match status" value="1"/>
</dbReference>
<dbReference type="InterPro" id="IPR035994">
    <property type="entry name" value="Nucleoside_phosphorylase_sf"/>
</dbReference>
<gene>
    <name evidence="2" type="ORF">BRCON_0649</name>
</gene>
<dbReference type="SUPFAM" id="SSF53167">
    <property type="entry name" value="Purine and uridine phosphorylases"/>
    <property type="match status" value="1"/>
</dbReference>
<dbReference type="AlphaFoldDB" id="A0A2Z4Y3D3"/>
<sequence length="238" mass="25945">MGRHVVGLAQSAKRIHFGLHVGWIGEFAGRSAAFASIFPVENDAYVCVRHLAYLLQPKLIVHLGEAVAVSEKCLRGEIVIAQEARRVFCPPAVAENLLECSDLLLRGEELREELDAPPVVLPEHLVAKLRKSADFALPQTAIQTAVKFARIGSAKHSPTRWGVHRFIRKQFGVELVDGESYGALLAAQDCALPAIVVKIVTSDCGAVADPPRASEMNAWLRDGAKFLRELIASVAREL</sequence>
<evidence type="ECO:0000259" key="1">
    <source>
        <dbReference type="Pfam" id="PF01048"/>
    </source>
</evidence>
<organism evidence="2 3">
    <name type="scientific">Sumerlaea chitinivorans</name>
    <dbReference type="NCBI Taxonomy" id="2250252"/>
    <lineage>
        <taxon>Bacteria</taxon>
        <taxon>Candidatus Sumerlaeota</taxon>
        <taxon>Candidatus Sumerlaeia</taxon>
        <taxon>Candidatus Sumerlaeales</taxon>
        <taxon>Candidatus Sumerlaeaceae</taxon>
        <taxon>Candidatus Sumerlaea</taxon>
    </lineage>
</organism>
<evidence type="ECO:0000313" key="2">
    <source>
        <dbReference type="EMBL" id="AXA35426.1"/>
    </source>
</evidence>